<gene>
    <name evidence="1" type="ORF">MU0083_000274</name>
</gene>
<dbReference type="Proteomes" id="UP001190336">
    <property type="component" value="Chromosome"/>
</dbReference>
<name>A0ABM9L6P8_9MYCO</name>
<proteinExistence type="predicted"/>
<organism evidence="1 2">
    <name type="scientific">[Mycobacterium] kokjensenii</name>
    <dbReference type="NCBI Taxonomy" id="3064287"/>
    <lineage>
        <taxon>Bacteria</taxon>
        <taxon>Bacillati</taxon>
        <taxon>Actinomycetota</taxon>
        <taxon>Actinomycetes</taxon>
        <taxon>Mycobacteriales</taxon>
        <taxon>Mycobacteriaceae</taxon>
        <taxon>Mycolicibacter</taxon>
    </lineage>
</organism>
<sequence>MSATVVATALNSAVEADADPQSQGGVYAIEGGAEGYFIVVAPHCVTNGCTAEITSNRGFDGPAVLNNGRWDFKISKPDGVVCDDGSYAPVVVDYSVDAVSLEGVLTADSNGNCPGGQVTQAPFRLRKVSDS</sequence>
<evidence type="ECO:0000313" key="2">
    <source>
        <dbReference type="Proteomes" id="UP001190336"/>
    </source>
</evidence>
<evidence type="ECO:0000313" key="1">
    <source>
        <dbReference type="EMBL" id="CAJ1493351.1"/>
    </source>
</evidence>
<dbReference type="RefSeq" id="WP_308474915.1">
    <property type="nucleotide sequence ID" value="NZ_OY726394.1"/>
</dbReference>
<dbReference type="EMBL" id="OY726394">
    <property type="protein sequence ID" value="CAJ1493351.1"/>
    <property type="molecule type" value="Genomic_DNA"/>
</dbReference>
<reference evidence="1 2" key="1">
    <citation type="submission" date="2023-08" db="EMBL/GenBank/DDBJ databases">
        <authorList>
            <person name="Folkvardsen B D."/>
            <person name="Norman A."/>
        </authorList>
    </citation>
    <scope>NUCLEOTIDE SEQUENCE [LARGE SCALE GENOMIC DNA]</scope>
    <source>
        <strain evidence="1 2">Mu0083</strain>
    </source>
</reference>
<accession>A0ABM9L6P8</accession>
<keyword evidence="2" id="KW-1185">Reference proteome</keyword>
<evidence type="ECO:0008006" key="3">
    <source>
        <dbReference type="Google" id="ProtNLM"/>
    </source>
</evidence>
<protein>
    <recommendedName>
        <fullName evidence="3">Secreted protein</fullName>
    </recommendedName>
</protein>